<dbReference type="Pfam" id="PF11241">
    <property type="entry name" value="DUF3043"/>
    <property type="match status" value="1"/>
</dbReference>
<proteinExistence type="predicted"/>
<feature type="compositionally biased region" description="Low complexity" evidence="1">
    <location>
        <begin position="12"/>
        <end position="24"/>
    </location>
</feature>
<keyword evidence="2" id="KW-1133">Transmembrane helix</keyword>
<keyword evidence="2" id="KW-0812">Transmembrane</keyword>
<accession>A0ABV2QJK5</accession>
<keyword evidence="4" id="KW-1185">Reference proteome</keyword>
<dbReference type="RefSeq" id="WP_354023325.1">
    <property type="nucleotide sequence ID" value="NZ_JBEPSJ010000001.1"/>
</dbReference>
<gene>
    <name evidence="3" type="ORF">ABIE21_000627</name>
</gene>
<evidence type="ECO:0000313" key="3">
    <source>
        <dbReference type="EMBL" id="MET4581137.1"/>
    </source>
</evidence>
<name>A0ABV2QJK5_9MICO</name>
<dbReference type="Proteomes" id="UP001549257">
    <property type="component" value="Unassembled WGS sequence"/>
</dbReference>
<feature type="transmembrane region" description="Helical" evidence="2">
    <location>
        <begin position="130"/>
        <end position="149"/>
    </location>
</feature>
<comment type="caution">
    <text evidence="3">The sequence shown here is derived from an EMBL/GenBank/DDBJ whole genome shotgun (WGS) entry which is preliminary data.</text>
</comment>
<evidence type="ECO:0000256" key="1">
    <source>
        <dbReference type="SAM" id="MobiDB-lite"/>
    </source>
</evidence>
<feature type="region of interest" description="Disordered" evidence="1">
    <location>
        <begin position="1"/>
        <end position="53"/>
    </location>
</feature>
<feature type="compositionally biased region" description="Basic and acidic residues" evidence="1">
    <location>
        <begin position="32"/>
        <end position="41"/>
    </location>
</feature>
<sequence length="194" mass="22137">MPINFRKSTDSVVEVEPTPETVEVGKGRPTPTRREKEEARKRPLVSNDRAEARRQSKAALAVEREKQRIGMAAGIDKYLPVRDRGPQRKYVRDYVDARTSVGEFLIPIMLVVLIATVVPSPEVQVGSFALLWLFFAVAVIDCFVLGFVVRKKLRAKFGEDNVETGVRWYAAMRALQLRLMRLPKPQVKRRQYPS</sequence>
<protein>
    <recommendedName>
        <fullName evidence="5">DUF3043 domain-containing protein</fullName>
    </recommendedName>
</protein>
<keyword evidence="2" id="KW-0472">Membrane</keyword>
<dbReference type="EMBL" id="JBEPSJ010000001">
    <property type="protein sequence ID" value="MET4581137.1"/>
    <property type="molecule type" value="Genomic_DNA"/>
</dbReference>
<feature type="transmembrane region" description="Helical" evidence="2">
    <location>
        <begin position="97"/>
        <end position="118"/>
    </location>
</feature>
<organism evidence="3 4">
    <name type="scientific">Conyzicola nivalis</name>
    <dbReference type="NCBI Taxonomy" id="1477021"/>
    <lineage>
        <taxon>Bacteria</taxon>
        <taxon>Bacillati</taxon>
        <taxon>Actinomycetota</taxon>
        <taxon>Actinomycetes</taxon>
        <taxon>Micrococcales</taxon>
        <taxon>Microbacteriaceae</taxon>
        <taxon>Conyzicola</taxon>
    </lineage>
</organism>
<dbReference type="InterPro" id="IPR021403">
    <property type="entry name" value="DUF3043"/>
</dbReference>
<evidence type="ECO:0008006" key="5">
    <source>
        <dbReference type="Google" id="ProtNLM"/>
    </source>
</evidence>
<evidence type="ECO:0000313" key="4">
    <source>
        <dbReference type="Proteomes" id="UP001549257"/>
    </source>
</evidence>
<evidence type="ECO:0000256" key="2">
    <source>
        <dbReference type="SAM" id="Phobius"/>
    </source>
</evidence>
<reference evidence="3 4" key="1">
    <citation type="submission" date="2024-06" db="EMBL/GenBank/DDBJ databases">
        <title>Sorghum-associated microbial communities from plants grown in Nebraska, USA.</title>
        <authorList>
            <person name="Schachtman D."/>
        </authorList>
    </citation>
    <scope>NUCLEOTIDE SEQUENCE [LARGE SCALE GENOMIC DNA]</scope>
    <source>
        <strain evidence="3 4">2857</strain>
    </source>
</reference>